<feature type="domain" description="HTH cro/C1-type" evidence="1">
    <location>
        <begin position="51"/>
        <end position="102"/>
    </location>
</feature>
<sequence length="109" mass="12755">MLPPIYIIHYWIVNTGLKKILIIEYHLLHNGYRGVIILENVTYIVKPRLGEILKERQLTQSQLAELANIPQSSISRFDKNEQHRDIHLVAISRALKISIDELFEIKEVK</sequence>
<dbReference type="EMBL" id="OK499999">
    <property type="protein sequence ID" value="UGO51573.1"/>
    <property type="molecule type" value="Genomic_DNA"/>
</dbReference>
<proteinExistence type="predicted"/>
<organism evidence="2 3">
    <name type="scientific">Bacillus phage vB_BanS_Booya</name>
    <dbReference type="NCBI Taxonomy" id="2894778"/>
    <lineage>
        <taxon>Viruses</taxon>
        <taxon>Duplodnaviria</taxon>
        <taxon>Heunggongvirae</taxon>
        <taxon>Uroviricota</taxon>
        <taxon>Caudoviricetes</taxon>
        <taxon>Wbetavirus</taxon>
        <taxon>Wbetavirus booya</taxon>
    </lineage>
</organism>
<dbReference type="SUPFAM" id="SSF47413">
    <property type="entry name" value="lambda repressor-like DNA-binding domains"/>
    <property type="match status" value="1"/>
</dbReference>
<evidence type="ECO:0000259" key="1">
    <source>
        <dbReference type="PROSITE" id="PS50943"/>
    </source>
</evidence>
<evidence type="ECO:0000313" key="2">
    <source>
        <dbReference type="EMBL" id="UGO51573.1"/>
    </source>
</evidence>
<accession>A0AAE8YX72</accession>
<keyword evidence="3" id="KW-1185">Reference proteome</keyword>
<name>A0AAE8YX72_9CAUD</name>
<dbReference type="GO" id="GO:0003677">
    <property type="term" value="F:DNA binding"/>
    <property type="evidence" value="ECO:0007669"/>
    <property type="project" value="InterPro"/>
</dbReference>
<dbReference type="CDD" id="cd00093">
    <property type="entry name" value="HTH_XRE"/>
    <property type="match status" value="1"/>
</dbReference>
<protein>
    <submittedName>
        <fullName evidence="2">Helix-turn-helix domain-containing protein</fullName>
    </submittedName>
</protein>
<gene>
    <name evidence="2" type="ORF">BOOYA_25</name>
</gene>
<dbReference type="Pfam" id="PF13443">
    <property type="entry name" value="HTH_26"/>
    <property type="match status" value="1"/>
</dbReference>
<reference evidence="2" key="1">
    <citation type="submission" date="2021-10" db="EMBL/GenBank/DDBJ databases">
        <authorList>
            <person name="Lavering E.D."/>
            <person name="James R."/>
            <person name="Fairfolm J.D."/>
            <person name="Gaertner R."/>
            <person name="Thurgood T.L."/>
            <person name="Robison R.A."/>
            <person name="Grose J.H."/>
        </authorList>
    </citation>
    <scope>NUCLEOTIDE SEQUENCE</scope>
</reference>
<dbReference type="Proteomes" id="UP000827405">
    <property type="component" value="Segment"/>
</dbReference>
<evidence type="ECO:0000313" key="3">
    <source>
        <dbReference type="Proteomes" id="UP000827405"/>
    </source>
</evidence>
<dbReference type="Gene3D" id="1.10.260.40">
    <property type="entry name" value="lambda repressor-like DNA-binding domains"/>
    <property type="match status" value="1"/>
</dbReference>
<dbReference type="InterPro" id="IPR010982">
    <property type="entry name" value="Lambda_DNA-bd_dom_sf"/>
</dbReference>
<dbReference type="SMART" id="SM00530">
    <property type="entry name" value="HTH_XRE"/>
    <property type="match status" value="1"/>
</dbReference>
<dbReference type="InterPro" id="IPR001387">
    <property type="entry name" value="Cro/C1-type_HTH"/>
</dbReference>
<dbReference type="PROSITE" id="PS50943">
    <property type="entry name" value="HTH_CROC1"/>
    <property type="match status" value="1"/>
</dbReference>